<dbReference type="InterPro" id="IPR001296">
    <property type="entry name" value="Glyco_trans_1"/>
</dbReference>
<dbReference type="Proteomes" id="UP000824156">
    <property type="component" value="Unassembled WGS sequence"/>
</dbReference>
<reference evidence="3" key="2">
    <citation type="submission" date="2021-04" db="EMBL/GenBank/DDBJ databases">
        <authorList>
            <person name="Gilroy R."/>
        </authorList>
    </citation>
    <scope>NUCLEOTIDE SEQUENCE</scope>
    <source>
        <strain evidence="3">1719</strain>
    </source>
</reference>
<dbReference type="GO" id="GO:0016757">
    <property type="term" value="F:glycosyltransferase activity"/>
    <property type="evidence" value="ECO:0007669"/>
    <property type="project" value="UniProtKB-KW"/>
</dbReference>
<evidence type="ECO:0000259" key="2">
    <source>
        <dbReference type="Pfam" id="PF00534"/>
    </source>
</evidence>
<sequence length="414" mass="48149">MDKICLVSFQYGKEVNGGGEIHCKMLAERLSKYYDVDVITTTVVDLRGIKKIYEEGVDEVDGIRVLRFDLQDCNEPEFWKIRKSYRWGRKVRRNLFRLGLLGAISQIHPKWNFMVEGERKTLLHHPLLSTKMMDYFKEHGHQYKAIIPMCYPYPHTYFLSELFPEKVIMIPTAHNEGDLYRSIYTHLFSRIYHIAFNTEEERKLCKTAFGSAMAPNSVIGVGIELEEPLADNYITEKWNIKDEYVLYFGRITAVKIGQIIPWFLEFKQKYNHPTLKLVLTGRAYIDKVDHPDVIYTDFVSEAEKSTLIKHSSVVVNPSSLESLSLLLIEAMSFGKEALVNGQCRVMRGHSIKSKGACTYYTGKNDFHRKLDQLLNLKTSEEREQQIQQYVSDNYDWNKIINSFVTLIDDIPQAQ</sequence>
<gene>
    <name evidence="3" type="ORF">H9853_00070</name>
</gene>
<organism evidence="3 4">
    <name type="scientific">Candidatus Sphingobacterium stercoripullorum</name>
    <dbReference type="NCBI Taxonomy" id="2838759"/>
    <lineage>
        <taxon>Bacteria</taxon>
        <taxon>Pseudomonadati</taxon>
        <taxon>Bacteroidota</taxon>
        <taxon>Sphingobacteriia</taxon>
        <taxon>Sphingobacteriales</taxon>
        <taxon>Sphingobacteriaceae</taxon>
        <taxon>Sphingobacterium</taxon>
    </lineage>
</organism>
<comment type="caution">
    <text evidence="3">The sequence shown here is derived from an EMBL/GenBank/DDBJ whole genome shotgun (WGS) entry which is preliminary data.</text>
</comment>
<dbReference type="EC" id="2.4.-.-" evidence="3"/>
<dbReference type="Gene3D" id="3.40.50.2000">
    <property type="entry name" value="Glycogen Phosphorylase B"/>
    <property type="match status" value="2"/>
</dbReference>
<protein>
    <submittedName>
        <fullName evidence="3">Glycosyltransferase</fullName>
        <ecNumber evidence="3">2.4.-.-</ecNumber>
    </submittedName>
</protein>
<dbReference type="SUPFAM" id="SSF53756">
    <property type="entry name" value="UDP-Glycosyltransferase/glycogen phosphorylase"/>
    <property type="match status" value="1"/>
</dbReference>
<dbReference type="GO" id="GO:0009103">
    <property type="term" value="P:lipopolysaccharide biosynthetic process"/>
    <property type="evidence" value="ECO:0007669"/>
    <property type="project" value="TreeGrafter"/>
</dbReference>
<dbReference type="PANTHER" id="PTHR46401:SF2">
    <property type="entry name" value="GLYCOSYLTRANSFERASE WBBK-RELATED"/>
    <property type="match status" value="1"/>
</dbReference>
<proteinExistence type="predicted"/>
<dbReference type="EMBL" id="DXEZ01000002">
    <property type="protein sequence ID" value="HIX53395.1"/>
    <property type="molecule type" value="Genomic_DNA"/>
</dbReference>
<evidence type="ECO:0000313" key="3">
    <source>
        <dbReference type="EMBL" id="HIX53395.1"/>
    </source>
</evidence>
<dbReference type="AlphaFoldDB" id="A0A9D2AXC6"/>
<reference evidence="3" key="1">
    <citation type="journal article" date="2021" name="PeerJ">
        <title>Extensive microbial diversity within the chicken gut microbiome revealed by metagenomics and culture.</title>
        <authorList>
            <person name="Gilroy R."/>
            <person name="Ravi A."/>
            <person name="Getino M."/>
            <person name="Pursley I."/>
            <person name="Horton D.L."/>
            <person name="Alikhan N.F."/>
            <person name="Baker D."/>
            <person name="Gharbi K."/>
            <person name="Hall N."/>
            <person name="Watson M."/>
            <person name="Adriaenssens E.M."/>
            <person name="Foster-Nyarko E."/>
            <person name="Jarju S."/>
            <person name="Secka A."/>
            <person name="Antonio M."/>
            <person name="Oren A."/>
            <person name="Chaudhuri R.R."/>
            <person name="La Ragione R."/>
            <person name="Hildebrand F."/>
            <person name="Pallen M.J."/>
        </authorList>
    </citation>
    <scope>NUCLEOTIDE SEQUENCE</scope>
    <source>
        <strain evidence="3">1719</strain>
    </source>
</reference>
<keyword evidence="3" id="KW-0328">Glycosyltransferase</keyword>
<accession>A0A9D2AXC6</accession>
<feature type="domain" description="Glycosyl transferase family 1" evidence="2">
    <location>
        <begin position="239"/>
        <end position="387"/>
    </location>
</feature>
<dbReference type="Pfam" id="PF00534">
    <property type="entry name" value="Glycos_transf_1"/>
    <property type="match status" value="1"/>
</dbReference>
<name>A0A9D2AXC6_9SPHI</name>
<evidence type="ECO:0000256" key="1">
    <source>
        <dbReference type="ARBA" id="ARBA00022679"/>
    </source>
</evidence>
<dbReference type="PANTHER" id="PTHR46401">
    <property type="entry name" value="GLYCOSYLTRANSFERASE WBBK-RELATED"/>
    <property type="match status" value="1"/>
</dbReference>
<keyword evidence="1 3" id="KW-0808">Transferase</keyword>
<evidence type="ECO:0000313" key="4">
    <source>
        <dbReference type="Proteomes" id="UP000824156"/>
    </source>
</evidence>